<protein>
    <recommendedName>
        <fullName evidence="2">Jacalin-type lectin domain-containing protein</fullName>
    </recommendedName>
</protein>
<accession>A0AAD1UKB1</accession>
<dbReference type="Proteomes" id="UP001295684">
    <property type="component" value="Unassembled WGS sequence"/>
</dbReference>
<dbReference type="PROSITE" id="PS51752">
    <property type="entry name" value="JACALIN_LECTIN"/>
    <property type="match status" value="2"/>
</dbReference>
<feature type="domain" description="Jacalin-type lectin" evidence="2">
    <location>
        <begin position="1"/>
        <end position="149"/>
    </location>
</feature>
<organism evidence="3 4">
    <name type="scientific">Euplotes crassus</name>
    <dbReference type="NCBI Taxonomy" id="5936"/>
    <lineage>
        <taxon>Eukaryota</taxon>
        <taxon>Sar</taxon>
        <taxon>Alveolata</taxon>
        <taxon>Ciliophora</taxon>
        <taxon>Intramacronucleata</taxon>
        <taxon>Spirotrichea</taxon>
        <taxon>Hypotrichia</taxon>
        <taxon>Euplotida</taxon>
        <taxon>Euplotidae</taxon>
        <taxon>Moneuplotes</taxon>
    </lineage>
</organism>
<dbReference type="PRINTS" id="PR01217">
    <property type="entry name" value="PRICHEXTENSN"/>
</dbReference>
<gene>
    <name evidence="3" type="ORF">ECRASSUSDP1_LOCUS9803</name>
</gene>
<feature type="domain" description="Jacalin-type lectin" evidence="2">
    <location>
        <begin position="318"/>
        <end position="469"/>
    </location>
</feature>
<proteinExistence type="predicted"/>
<comment type="caution">
    <text evidence="3">The sequence shown here is derived from an EMBL/GenBank/DDBJ whole genome shotgun (WGS) entry which is preliminary data.</text>
</comment>
<feature type="region of interest" description="Disordered" evidence="1">
    <location>
        <begin position="216"/>
        <end position="236"/>
    </location>
</feature>
<dbReference type="SMART" id="SM00915">
    <property type="entry name" value="Jacalin"/>
    <property type="match status" value="1"/>
</dbReference>
<dbReference type="InterPro" id="IPR001229">
    <property type="entry name" value="Jacalin-like_lectin_dom"/>
</dbReference>
<evidence type="ECO:0000256" key="1">
    <source>
        <dbReference type="SAM" id="MobiDB-lite"/>
    </source>
</evidence>
<dbReference type="EMBL" id="CAMPGE010009644">
    <property type="protein sequence ID" value="CAI2368510.1"/>
    <property type="molecule type" value="Genomic_DNA"/>
</dbReference>
<dbReference type="Gene3D" id="2.100.10.30">
    <property type="entry name" value="Jacalin-like lectin domain"/>
    <property type="match status" value="2"/>
</dbReference>
<dbReference type="Pfam" id="PF01419">
    <property type="entry name" value="Jacalin"/>
    <property type="match status" value="2"/>
</dbReference>
<name>A0AAD1UKB1_EUPCR</name>
<evidence type="ECO:0000313" key="4">
    <source>
        <dbReference type="Proteomes" id="UP001295684"/>
    </source>
</evidence>
<sequence length="469" mass="48961">MGTGASYTEAGKSYSDTVFYSDQDSLRAKGVPPTKITAIKVWSQKKIFAIEVFYDGESSGQRYGSEYTSDCKCDEFKLKEKEDIKSISGKVGEDINYFRITTTKARSRLYGRGGAGSQFSLTDVKGKVVKGFKFGFGKSMTSVGVWFADKDYACEVPTLPIPKPIPVASTGLPTPTQAIIPPTQPPAPIPAPSPSGIPAPAPASIGGTYPSAHAIRDPAPASTGMTPFGGASTATSLPTPDPAPVHVPSIAPGTSYVPAPAPEVTPPAGNPMTCGYSLIPGAPSAAKVPTPAPAPAPVQVPAPAPVLIPAPIPVVTPLTKTIVGGKIHTDTEVFDDYKSHQDTFDKNPSIRISELRVIHNNDIVFGVEAMYSIGTMQISGGMHVGKECDTTCLNQAITLEPGETIVAVTGKNGEVIDSLSIVTSKGTTYNFGGSGGDYFYSLAIPEGKHLKAIAGGIGGHLHNICGYYE</sequence>
<reference evidence="3" key="1">
    <citation type="submission" date="2023-07" db="EMBL/GenBank/DDBJ databases">
        <authorList>
            <consortium name="AG Swart"/>
            <person name="Singh M."/>
            <person name="Singh A."/>
            <person name="Seah K."/>
            <person name="Emmerich C."/>
        </authorList>
    </citation>
    <scope>NUCLEOTIDE SEQUENCE</scope>
    <source>
        <strain evidence="3">DP1</strain>
    </source>
</reference>
<dbReference type="InterPro" id="IPR036404">
    <property type="entry name" value="Jacalin-like_lectin_dom_sf"/>
</dbReference>
<evidence type="ECO:0000313" key="3">
    <source>
        <dbReference type="EMBL" id="CAI2368510.1"/>
    </source>
</evidence>
<dbReference type="SUPFAM" id="SSF51101">
    <property type="entry name" value="Mannose-binding lectins"/>
    <property type="match status" value="2"/>
</dbReference>
<dbReference type="AlphaFoldDB" id="A0AAD1UKB1"/>
<evidence type="ECO:0000259" key="2">
    <source>
        <dbReference type="PROSITE" id="PS51752"/>
    </source>
</evidence>
<keyword evidence="4" id="KW-1185">Reference proteome</keyword>
<dbReference type="PANTHER" id="PTHR46506">
    <property type="entry name" value="OS05G0143600 PROTEIN"/>
    <property type="match status" value="1"/>
</dbReference>